<dbReference type="SMART" id="SM00994">
    <property type="entry name" value="zf-C4_ClpX"/>
    <property type="match status" value="1"/>
</dbReference>
<dbReference type="SMART" id="SM01086">
    <property type="entry name" value="ClpB_D2-small"/>
    <property type="match status" value="1"/>
</dbReference>
<dbReference type="GO" id="GO:0008233">
    <property type="term" value="F:peptidase activity"/>
    <property type="evidence" value="ECO:0007669"/>
    <property type="project" value="UniProtKB-KW"/>
</dbReference>
<evidence type="ECO:0000256" key="7">
    <source>
        <dbReference type="PROSITE-ProRule" id="PRU01250"/>
    </source>
</evidence>
<feature type="binding site" evidence="6 7">
    <location>
        <position position="14"/>
    </location>
    <ligand>
        <name>Zn(2+)</name>
        <dbReference type="ChEBI" id="CHEBI:29105"/>
    </ligand>
</feature>
<dbReference type="Pfam" id="PF06689">
    <property type="entry name" value="zf-C4_ClpX"/>
    <property type="match status" value="1"/>
</dbReference>
<keyword evidence="9" id="KW-0645">Protease</keyword>
<comment type="similarity">
    <text evidence="6 7">Belongs to the ClpX chaperone family.</text>
</comment>
<dbReference type="FunFam" id="3.40.50.300:FF:000005">
    <property type="entry name" value="ATP-dependent Clp protease ATP-binding subunit ClpX"/>
    <property type="match status" value="1"/>
</dbReference>
<dbReference type="GO" id="GO:0008270">
    <property type="term" value="F:zinc ion binding"/>
    <property type="evidence" value="ECO:0007669"/>
    <property type="project" value="UniProtKB-UniRule"/>
</dbReference>
<dbReference type="InterPro" id="IPR059188">
    <property type="entry name" value="Znf_CLPX-like"/>
</dbReference>
<dbReference type="SUPFAM" id="SSF52540">
    <property type="entry name" value="P-loop containing nucleoside triphosphate hydrolases"/>
    <property type="match status" value="1"/>
</dbReference>
<evidence type="ECO:0000256" key="6">
    <source>
        <dbReference type="HAMAP-Rule" id="MF_00175"/>
    </source>
</evidence>
<dbReference type="PROSITE" id="PS51902">
    <property type="entry name" value="CLPX_ZB"/>
    <property type="match status" value="1"/>
</dbReference>
<keyword evidence="5 6" id="KW-0143">Chaperone</keyword>
<dbReference type="RefSeq" id="WP_127904731.1">
    <property type="nucleotide sequence ID" value="NZ_RQXX01000001.1"/>
</dbReference>
<evidence type="ECO:0000256" key="2">
    <source>
        <dbReference type="ARBA" id="ARBA00022741"/>
    </source>
</evidence>
<evidence type="ECO:0000256" key="1">
    <source>
        <dbReference type="ARBA" id="ARBA00022723"/>
    </source>
</evidence>
<dbReference type="FunFam" id="1.10.8.60:FF:000002">
    <property type="entry name" value="ATP-dependent Clp protease ATP-binding subunit ClpX"/>
    <property type="match status" value="1"/>
</dbReference>
<evidence type="ECO:0000256" key="3">
    <source>
        <dbReference type="ARBA" id="ARBA00022833"/>
    </source>
</evidence>
<dbReference type="InterPro" id="IPR019489">
    <property type="entry name" value="Clp_ATPase_C"/>
</dbReference>
<dbReference type="GO" id="GO:0051301">
    <property type="term" value="P:cell division"/>
    <property type="evidence" value="ECO:0007669"/>
    <property type="project" value="TreeGrafter"/>
</dbReference>
<feature type="binding site" evidence="6">
    <location>
        <begin position="117"/>
        <end position="124"/>
    </location>
    <ligand>
        <name>ATP</name>
        <dbReference type="ChEBI" id="CHEBI:30616"/>
    </ligand>
</feature>
<evidence type="ECO:0000256" key="4">
    <source>
        <dbReference type="ARBA" id="ARBA00022840"/>
    </source>
</evidence>
<dbReference type="Proteomes" id="UP000285908">
    <property type="component" value="Unassembled WGS sequence"/>
</dbReference>
<feature type="binding site" evidence="6 7">
    <location>
        <position position="17"/>
    </location>
    <ligand>
        <name>Zn(2+)</name>
        <dbReference type="ChEBI" id="CHEBI:29105"/>
    </ligand>
</feature>
<dbReference type="Pfam" id="PF10431">
    <property type="entry name" value="ClpB_D2-small"/>
    <property type="match status" value="1"/>
</dbReference>
<dbReference type="HAMAP" id="MF_00175">
    <property type="entry name" value="ClpX"/>
    <property type="match status" value="1"/>
</dbReference>
<dbReference type="NCBIfam" id="TIGR00382">
    <property type="entry name" value="clpX"/>
    <property type="match status" value="1"/>
</dbReference>
<dbReference type="NCBIfam" id="NF003745">
    <property type="entry name" value="PRK05342.1"/>
    <property type="match status" value="1"/>
</dbReference>
<dbReference type="GO" id="GO:0140662">
    <property type="term" value="F:ATP-dependent protein folding chaperone"/>
    <property type="evidence" value="ECO:0007669"/>
    <property type="project" value="InterPro"/>
</dbReference>
<dbReference type="InterPro" id="IPR010603">
    <property type="entry name" value="Znf_CppX_C4"/>
</dbReference>
<feature type="domain" description="ClpX-type ZB" evidence="8">
    <location>
        <begin position="2"/>
        <end position="55"/>
    </location>
</feature>
<dbReference type="InterPro" id="IPR046425">
    <property type="entry name" value="ClpX_bact"/>
</dbReference>
<dbReference type="GO" id="GO:0009376">
    <property type="term" value="C:HslUV protease complex"/>
    <property type="evidence" value="ECO:0007669"/>
    <property type="project" value="TreeGrafter"/>
</dbReference>
<dbReference type="Gene3D" id="6.20.220.10">
    <property type="entry name" value="ClpX chaperone, C4-type zinc finger domain"/>
    <property type="match status" value="1"/>
</dbReference>
<reference evidence="9 10" key="1">
    <citation type="submission" date="2018-11" db="EMBL/GenBank/DDBJ databases">
        <title>Mesobaculum littorinae gen. nov., sp. nov., isolated from Littorina scabra that represents a novel genus of the order Rhodobacteraceae.</title>
        <authorList>
            <person name="Li F."/>
        </authorList>
    </citation>
    <scope>NUCLEOTIDE SEQUENCE [LARGE SCALE GENOMIC DNA]</scope>
    <source>
        <strain evidence="9 10">M0103</strain>
    </source>
</reference>
<dbReference type="SUPFAM" id="SSF57716">
    <property type="entry name" value="Glucocorticoid receptor-like (DNA-binding domain)"/>
    <property type="match status" value="1"/>
</dbReference>
<gene>
    <name evidence="6 9" type="primary">clpX</name>
    <name evidence="9" type="ORF">EKE94_00905</name>
</gene>
<evidence type="ECO:0000313" key="9">
    <source>
        <dbReference type="EMBL" id="RVV99289.1"/>
    </source>
</evidence>
<dbReference type="AlphaFoldDB" id="A0A438AKU8"/>
<evidence type="ECO:0000313" key="10">
    <source>
        <dbReference type="Proteomes" id="UP000285908"/>
    </source>
</evidence>
<keyword evidence="10" id="KW-1185">Reference proteome</keyword>
<feature type="binding site" evidence="6 7">
    <location>
        <position position="39"/>
    </location>
    <ligand>
        <name>Zn(2+)</name>
        <dbReference type="ChEBI" id="CHEBI:29105"/>
    </ligand>
</feature>
<name>A0A438AKU8_9RHOB</name>
<feature type="binding site" evidence="6 7">
    <location>
        <position position="36"/>
    </location>
    <ligand>
        <name>Zn(2+)</name>
        <dbReference type="ChEBI" id="CHEBI:29105"/>
    </ligand>
</feature>
<dbReference type="GO" id="GO:0051603">
    <property type="term" value="P:proteolysis involved in protein catabolic process"/>
    <property type="evidence" value="ECO:0007669"/>
    <property type="project" value="TreeGrafter"/>
</dbReference>
<dbReference type="Gene3D" id="1.10.8.60">
    <property type="match status" value="1"/>
</dbReference>
<dbReference type="CDD" id="cd19497">
    <property type="entry name" value="RecA-like_ClpX"/>
    <property type="match status" value="1"/>
</dbReference>
<dbReference type="InterPro" id="IPR003959">
    <property type="entry name" value="ATPase_AAA_core"/>
</dbReference>
<dbReference type="InterPro" id="IPR038366">
    <property type="entry name" value="Znf_CppX_C4_sf"/>
</dbReference>
<evidence type="ECO:0000259" key="8">
    <source>
        <dbReference type="PROSITE" id="PS51902"/>
    </source>
</evidence>
<proteinExistence type="inferred from homology"/>
<dbReference type="InterPro" id="IPR050052">
    <property type="entry name" value="ATP-dep_Clp_protease_ClpX"/>
</dbReference>
<protein>
    <recommendedName>
        <fullName evidence="6">ATP-dependent Clp protease ATP-binding subunit ClpX</fullName>
    </recommendedName>
</protein>
<dbReference type="GO" id="GO:0005524">
    <property type="term" value="F:ATP binding"/>
    <property type="evidence" value="ECO:0007669"/>
    <property type="project" value="UniProtKB-UniRule"/>
</dbReference>
<sequence>MAKTSGDSKNTLYCSFCGKSQHEVRKLIAGPTVFICDECVELCMDIIREETKSSGLKSTDGVPTPKEICEVLDDYVIGQKIAKRVLSVAVHNHYKRLNHAGKSDIELNKSNILLIGPTGCGKTLLAQTLARILDVPFTMADATTLTEAGYVGEDVENIILKLLQASEYNVERAQRGIVYIDEVDKITRKSDNPSITRDVSGEGVQQALLKIMEGTVASVPPQGGRKHPQQEFLQVDTTNILFICGGAFAGLEKIIAQRGKGSAIGFGADVKDNDSRGVGEMFGELEPEDLLKFGLIPEFVGRLPVIATLEDLDEEALVTILTQPKNALVKQYQRLFELEDTDLTFTDDALTAIAKRAIARKTGARGLRSIMEDILLDTMFDLPGMDSVDEVVVNEEAVNSDAAPLMIYAEQKKESASAG</sequence>
<comment type="function">
    <text evidence="6">ATP-dependent specificity component of the Clp protease. It directs the protease to specific substrates. Can perform chaperone functions in the absence of ClpP.</text>
</comment>
<keyword evidence="9" id="KW-0378">Hydrolase</keyword>
<dbReference type="OrthoDB" id="9804062at2"/>
<dbReference type="EMBL" id="RQXX01000001">
    <property type="protein sequence ID" value="RVV99289.1"/>
    <property type="molecule type" value="Genomic_DNA"/>
</dbReference>
<dbReference type="GO" id="GO:0016887">
    <property type="term" value="F:ATP hydrolysis activity"/>
    <property type="evidence" value="ECO:0007669"/>
    <property type="project" value="InterPro"/>
</dbReference>
<keyword evidence="2 6" id="KW-0547">Nucleotide-binding</keyword>
<dbReference type="GO" id="GO:0046983">
    <property type="term" value="F:protein dimerization activity"/>
    <property type="evidence" value="ECO:0007669"/>
    <property type="project" value="UniProtKB-UniRule"/>
</dbReference>
<organism evidence="9 10">
    <name type="scientific">Mesobaculum littorinae</name>
    <dbReference type="NCBI Taxonomy" id="2486419"/>
    <lineage>
        <taxon>Bacteria</taxon>
        <taxon>Pseudomonadati</taxon>
        <taxon>Pseudomonadota</taxon>
        <taxon>Alphaproteobacteria</taxon>
        <taxon>Rhodobacterales</taxon>
        <taxon>Roseobacteraceae</taxon>
        <taxon>Mesobaculum</taxon>
    </lineage>
</organism>
<dbReference type="Gene3D" id="3.40.50.300">
    <property type="entry name" value="P-loop containing nucleotide triphosphate hydrolases"/>
    <property type="match status" value="1"/>
</dbReference>
<comment type="subunit">
    <text evidence="6">Component of the ClpX-ClpP complex. Forms a hexameric ring that, in the presence of ATP, binds to fourteen ClpP subunits assembled into a disk-like structure with a central cavity, resembling the structure of eukaryotic proteasomes.</text>
</comment>
<keyword evidence="4 6" id="KW-0067">ATP-binding</keyword>
<dbReference type="SMART" id="SM00382">
    <property type="entry name" value="AAA"/>
    <property type="match status" value="1"/>
</dbReference>
<dbReference type="PANTHER" id="PTHR48102">
    <property type="entry name" value="ATP-DEPENDENT CLP PROTEASE ATP-BINDING SUBUNIT CLPX-LIKE, MITOCHONDRIAL-RELATED"/>
    <property type="match status" value="1"/>
</dbReference>
<evidence type="ECO:0000256" key="5">
    <source>
        <dbReference type="ARBA" id="ARBA00023186"/>
    </source>
</evidence>
<dbReference type="PANTHER" id="PTHR48102:SF7">
    <property type="entry name" value="ATP-DEPENDENT CLP PROTEASE ATP-BINDING SUBUNIT CLPX-LIKE, MITOCHONDRIAL"/>
    <property type="match status" value="1"/>
</dbReference>
<comment type="caution">
    <text evidence="9">The sequence shown here is derived from an EMBL/GenBank/DDBJ whole genome shotgun (WGS) entry which is preliminary data.</text>
</comment>
<keyword evidence="1 6" id="KW-0479">Metal-binding</keyword>
<accession>A0A438AKU8</accession>
<dbReference type="Pfam" id="PF07724">
    <property type="entry name" value="AAA_2"/>
    <property type="match status" value="1"/>
</dbReference>
<dbReference type="InterPro" id="IPR003593">
    <property type="entry name" value="AAA+_ATPase"/>
</dbReference>
<dbReference type="InterPro" id="IPR004487">
    <property type="entry name" value="Clp_protease_ATP-bd_su_ClpX"/>
</dbReference>
<dbReference type="GO" id="GO:0051082">
    <property type="term" value="F:unfolded protein binding"/>
    <property type="evidence" value="ECO:0007669"/>
    <property type="project" value="UniProtKB-UniRule"/>
</dbReference>
<dbReference type="InterPro" id="IPR027417">
    <property type="entry name" value="P-loop_NTPase"/>
</dbReference>
<keyword evidence="3 6" id="KW-0862">Zinc</keyword>